<gene>
    <name evidence="2" type="ORF">FHX72_002649</name>
</gene>
<dbReference type="InterPro" id="IPR055259">
    <property type="entry name" value="YkvP/CgeB_Glyco_trans-like"/>
</dbReference>
<reference evidence="2 3" key="1">
    <citation type="submission" date="2020-08" db="EMBL/GenBank/DDBJ databases">
        <title>Sequencing the genomes of 1000 actinobacteria strains.</title>
        <authorList>
            <person name="Klenk H.-P."/>
        </authorList>
    </citation>
    <scope>NUCLEOTIDE SEQUENCE [LARGE SCALE GENOMIC DNA]</scope>
    <source>
        <strain evidence="2 3">DSM 20419</strain>
    </source>
</reference>
<dbReference type="AlphaFoldDB" id="A0A7W4YGA5"/>
<dbReference type="Proteomes" id="UP000545286">
    <property type="component" value="Unassembled WGS sequence"/>
</dbReference>
<feature type="domain" description="Spore protein YkvP/CgeB glycosyl transferase-like" evidence="1">
    <location>
        <begin position="183"/>
        <end position="328"/>
    </location>
</feature>
<evidence type="ECO:0000313" key="3">
    <source>
        <dbReference type="Proteomes" id="UP000545286"/>
    </source>
</evidence>
<dbReference type="Pfam" id="PF13524">
    <property type="entry name" value="Glyco_trans_1_2"/>
    <property type="match status" value="1"/>
</dbReference>
<protein>
    <submittedName>
        <fullName evidence="2">Spore maturation protein CgeB</fullName>
    </submittedName>
</protein>
<name>A0A7W4YGA5_9MICO</name>
<organism evidence="2 3">
    <name type="scientific">Pseudoclavibacter helvolus</name>
    <dbReference type="NCBI Taxonomy" id="255205"/>
    <lineage>
        <taxon>Bacteria</taxon>
        <taxon>Bacillati</taxon>
        <taxon>Actinomycetota</taxon>
        <taxon>Actinomycetes</taxon>
        <taxon>Micrococcales</taxon>
        <taxon>Microbacteriaceae</taxon>
        <taxon>Pseudoclavibacter</taxon>
    </lineage>
</organism>
<comment type="caution">
    <text evidence="2">The sequence shown here is derived from an EMBL/GenBank/DDBJ whole genome shotgun (WGS) entry which is preliminary data.</text>
</comment>
<keyword evidence="3" id="KW-1185">Reference proteome</keyword>
<sequence length="332" mass="36399">MTRRRVLLVSPGFHGYWSAVAASFEALGAEVTTHRYDEHSTLARRAQNKLLHDLPEGLRWRAAEDQATRQAVERLRSGNFDAVVVIKGDQLGAAWWDALQQSRLPSVLWLYDEIRRTRYTLEFLASVGPVASYSQHDVEALQTAGVQATHVPLGYDSLLGFSPVPSSAVTLVGARYPNREALMAGIQSSGVPVRAYGREWSRRIWDVARTRRLRGAGVPAGGDLNRAAAYGVMAGSLATLNVHSNQDGFTMRTFEAAGVGALELIDRADVSAFYDVGSEVLVFDSVDDIVESARRAQVDAGWAASIRSAGQKRTLAEHTLIHRARNLEAMWA</sequence>
<accession>A0A7W4YGA5</accession>
<evidence type="ECO:0000259" key="1">
    <source>
        <dbReference type="Pfam" id="PF13524"/>
    </source>
</evidence>
<proteinExistence type="predicted"/>
<evidence type="ECO:0000313" key="2">
    <source>
        <dbReference type="EMBL" id="MBB2958503.1"/>
    </source>
</evidence>
<dbReference type="EMBL" id="JACHWJ010000004">
    <property type="protein sequence ID" value="MBB2958503.1"/>
    <property type="molecule type" value="Genomic_DNA"/>
</dbReference>
<dbReference type="RefSeq" id="WP_183625634.1">
    <property type="nucleotide sequence ID" value="NZ_JACHWJ010000004.1"/>
</dbReference>